<dbReference type="Proteomes" id="UP000284476">
    <property type="component" value="Unassembled WGS sequence"/>
</dbReference>
<dbReference type="RefSeq" id="WP_128208404.1">
    <property type="nucleotide sequence ID" value="NZ_JBHRSO010000055.1"/>
</dbReference>
<proteinExistence type="predicted"/>
<accession>A0A443JN54</accession>
<dbReference type="EMBL" id="SAUZ01000007">
    <property type="protein sequence ID" value="RWR21894.1"/>
    <property type="molecule type" value="Genomic_DNA"/>
</dbReference>
<dbReference type="AlphaFoldDB" id="A0A443JN54"/>
<dbReference type="InterPro" id="IPR036390">
    <property type="entry name" value="WH_DNA-bd_sf"/>
</dbReference>
<organism evidence="1 2">
    <name type="scientific">Paenirhodobacter populi</name>
    <dbReference type="NCBI Taxonomy" id="2306993"/>
    <lineage>
        <taxon>Bacteria</taxon>
        <taxon>Pseudomonadati</taxon>
        <taxon>Pseudomonadota</taxon>
        <taxon>Alphaproteobacteria</taxon>
        <taxon>Rhodobacterales</taxon>
        <taxon>Rhodobacter group</taxon>
        <taxon>Paenirhodobacter</taxon>
    </lineage>
</organism>
<dbReference type="SUPFAM" id="SSF46785">
    <property type="entry name" value="Winged helix' DNA-binding domain"/>
    <property type="match status" value="1"/>
</dbReference>
<name>A0A443JN54_9RHOB</name>
<dbReference type="Pfam" id="PF25212">
    <property type="entry name" value="HVO_A0114"/>
    <property type="match status" value="1"/>
</dbReference>
<reference evidence="1 2" key="2">
    <citation type="submission" date="2019-01" db="EMBL/GenBank/DDBJ databases">
        <authorList>
            <person name="Li Y."/>
        </authorList>
    </citation>
    <scope>NUCLEOTIDE SEQUENCE [LARGE SCALE GENOMIC DNA]</scope>
    <source>
        <strain evidence="1 2">SK2B-1</strain>
    </source>
</reference>
<comment type="caution">
    <text evidence="1">The sequence shown here is derived from an EMBL/GenBank/DDBJ whole genome shotgun (WGS) entry which is preliminary data.</text>
</comment>
<dbReference type="InterPro" id="IPR036388">
    <property type="entry name" value="WH-like_DNA-bd_sf"/>
</dbReference>
<sequence>MNTLTIRLSTMSDTRARISRATKLALAGKTVRAVPTLNFASFDHMHRVLASSRIAILRALMGQGVLSICKLADLTDSDVKAVDHDVAILVKAGIVDRNQSGVEFPYDSLHFEFDISLTIEAVRRERIT</sequence>
<protein>
    <submittedName>
        <fullName evidence="1">ArsR family transcriptional regulator</fullName>
    </submittedName>
</protein>
<evidence type="ECO:0000313" key="1">
    <source>
        <dbReference type="EMBL" id="RWR21894.1"/>
    </source>
</evidence>
<reference evidence="1 2" key="1">
    <citation type="submission" date="2019-01" db="EMBL/GenBank/DDBJ databases">
        <title>Sinorhodobacter populi sp. nov. isolated from the symptomatic bark tissue of Populus euramericana canker.</title>
        <authorList>
            <person name="Xu G."/>
        </authorList>
    </citation>
    <scope>NUCLEOTIDE SEQUENCE [LARGE SCALE GENOMIC DNA]</scope>
    <source>
        <strain evidence="1 2">SK2B-1</strain>
    </source>
</reference>
<evidence type="ECO:0000313" key="2">
    <source>
        <dbReference type="Proteomes" id="UP000284476"/>
    </source>
</evidence>
<gene>
    <name evidence="1" type="ORF">D2T30_07705</name>
</gene>
<dbReference type="Gene3D" id="1.10.10.10">
    <property type="entry name" value="Winged helix-like DNA-binding domain superfamily/Winged helix DNA-binding domain"/>
    <property type="match status" value="1"/>
</dbReference>